<dbReference type="RefSeq" id="WP_073460348.1">
    <property type="nucleotide sequence ID" value="NZ_CALGVN010000035.1"/>
</dbReference>
<evidence type="ECO:0000313" key="2">
    <source>
        <dbReference type="EMBL" id="SHL45182.1"/>
    </source>
</evidence>
<keyword evidence="3" id="KW-1185">Reference proteome</keyword>
<protein>
    <submittedName>
        <fullName evidence="2">Uncharacterized protein</fullName>
    </submittedName>
</protein>
<evidence type="ECO:0000313" key="3">
    <source>
        <dbReference type="Proteomes" id="UP000184363"/>
    </source>
</evidence>
<dbReference type="STRING" id="1848.SAMN05443637_12950"/>
<sequence length="632" mass="66336">MVLDVGPSATRDGEDADLAVFVDRIAAAGSDAATGKARTAIRTAIAAGFPPPGLRKLAEGLAAAAAGSQTPLPRHPGEDTGSIVNAVRNDALVVLDGYAGAELSAALGALVADGRRVVVTAPSAEELAAVRSGLPAEAAARSLDRMPAMAPPRMRELRRLLATTTTHRRARGAQKLPPAAAFPAIAEVSALSAAARRSNGRGRDGVIAALLSDLEPERREAVVSVARSVRESLDALMPRERWAWAWSLLADLIYGKQQPVFEQIVEDTAQAVTALEKSTGAPKAEIVGPLPPDALELLYRYRDFLNSGGRTRGFLRPSVKRDVQPVLRLLLVDGRTPNSVEEINRAIEHVELGQRLARVDAGCAALQLSPPMGEDDLHELADGLAKVAAAARAVGHLRHDVLFLGENSPLAVPDVAAAARTADAILEYAEHGAGAEAAAKLDEMADKLGELVPYSLRAAEHERAILALRRRDEIAYAEAVDALAGARRDAQDAARENELLSELARSAPRLAETWRTQDRSGSLGFAAFATVDELLGEMPPPDSADVVVVVGAAGMGVERLLLAAVAPRLIAVLQPGEEPEASPSLISILHRASALVIRGRAEAVPTPARGGRIVRLDPGERRGGYSGTAAVG</sequence>
<gene>
    <name evidence="2" type="ORF">SAMN05443637_12950</name>
</gene>
<feature type="coiled-coil region" evidence="1">
    <location>
        <begin position="476"/>
        <end position="503"/>
    </location>
</feature>
<dbReference type="EMBL" id="FRAP01000029">
    <property type="protein sequence ID" value="SHL45182.1"/>
    <property type="molecule type" value="Genomic_DNA"/>
</dbReference>
<keyword evidence="1" id="KW-0175">Coiled coil</keyword>
<accession>A0A1M7AQZ7</accession>
<organism evidence="2 3">
    <name type="scientific">Pseudonocardia thermophila</name>
    <dbReference type="NCBI Taxonomy" id="1848"/>
    <lineage>
        <taxon>Bacteria</taxon>
        <taxon>Bacillati</taxon>
        <taxon>Actinomycetota</taxon>
        <taxon>Actinomycetes</taxon>
        <taxon>Pseudonocardiales</taxon>
        <taxon>Pseudonocardiaceae</taxon>
        <taxon>Pseudonocardia</taxon>
    </lineage>
</organism>
<name>A0A1M7AQZ7_PSETH</name>
<proteinExistence type="predicted"/>
<evidence type="ECO:0000256" key="1">
    <source>
        <dbReference type="SAM" id="Coils"/>
    </source>
</evidence>
<dbReference type="OrthoDB" id="3568353at2"/>
<reference evidence="2 3" key="1">
    <citation type="submission" date="2016-11" db="EMBL/GenBank/DDBJ databases">
        <authorList>
            <person name="Jaros S."/>
            <person name="Januszkiewicz K."/>
            <person name="Wedrychowicz H."/>
        </authorList>
    </citation>
    <scope>NUCLEOTIDE SEQUENCE [LARGE SCALE GENOMIC DNA]</scope>
    <source>
        <strain evidence="2 3">DSM 43832</strain>
    </source>
</reference>
<dbReference type="AlphaFoldDB" id="A0A1M7AQZ7"/>
<dbReference type="Proteomes" id="UP000184363">
    <property type="component" value="Unassembled WGS sequence"/>
</dbReference>